<dbReference type="Gene3D" id="1.20.1440.60">
    <property type="entry name" value="23S rRNA-intervening sequence"/>
    <property type="match status" value="1"/>
</dbReference>
<protein>
    <recommendedName>
        <fullName evidence="3">Four helix bundle protein</fullName>
    </recommendedName>
</protein>
<dbReference type="InterPro" id="IPR036583">
    <property type="entry name" value="23S_rRNA_IVS_sf"/>
</dbReference>
<dbReference type="PANTHER" id="PTHR38471:SF2">
    <property type="entry name" value="FOUR HELIX BUNDLE PROTEIN"/>
    <property type="match status" value="1"/>
</dbReference>
<accession>A0A1F8B6P1</accession>
<organism evidence="1 2">
    <name type="scientific">Candidatus Woesebacteria bacterium RIFCSPLOWO2_01_FULL_39_10b</name>
    <dbReference type="NCBI Taxonomy" id="1802517"/>
    <lineage>
        <taxon>Bacteria</taxon>
        <taxon>Candidatus Woeseibacteriota</taxon>
    </lineage>
</organism>
<dbReference type="Pfam" id="PF05635">
    <property type="entry name" value="23S_rRNA_IVP"/>
    <property type="match status" value="1"/>
</dbReference>
<dbReference type="NCBIfam" id="TIGR02436">
    <property type="entry name" value="four helix bundle protein"/>
    <property type="match status" value="1"/>
</dbReference>
<dbReference type="Proteomes" id="UP000176404">
    <property type="component" value="Unassembled WGS sequence"/>
</dbReference>
<dbReference type="EMBL" id="MGHD01000025">
    <property type="protein sequence ID" value="OGM59018.1"/>
    <property type="molecule type" value="Genomic_DNA"/>
</dbReference>
<name>A0A1F8B6P1_9BACT</name>
<dbReference type="STRING" id="1802517.A2892_05270"/>
<dbReference type="SUPFAM" id="SSF158446">
    <property type="entry name" value="IVS-encoded protein-like"/>
    <property type="match status" value="1"/>
</dbReference>
<dbReference type="AlphaFoldDB" id="A0A1F8B6P1"/>
<comment type="caution">
    <text evidence="1">The sequence shown here is derived from an EMBL/GenBank/DDBJ whole genome shotgun (WGS) entry which is preliminary data.</text>
</comment>
<dbReference type="PANTHER" id="PTHR38471">
    <property type="entry name" value="FOUR HELIX BUNDLE PROTEIN"/>
    <property type="match status" value="1"/>
</dbReference>
<reference evidence="1 2" key="1">
    <citation type="journal article" date="2016" name="Nat. Commun.">
        <title>Thousands of microbial genomes shed light on interconnected biogeochemical processes in an aquifer system.</title>
        <authorList>
            <person name="Anantharaman K."/>
            <person name="Brown C.T."/>
            <person name="Hug L.A."/>
            <person name="Sharon I."/>
            <person name="Castelle C.J."/>
            <person name="Probst A.J."/>
            <person name="Thomas B.C."/>
            <person name="Singh A."/>
            <person name="Wilkins M.J."/>
            <person name="Karaoz U."/>
            <person name="Brodie E.L."/>
            <person name="Williams K.H."/>
            <person name="Hubbard S.S."/>
            <person name="Banfield J.F."/>
        </authorList>
    </citation>
    <scope>NUCLEOTIDE SEQUENCE [LARGE SCALE GENOMIC DNA]</scope>
</reference>
<evidence type="ECO:0000313" key="2">
    <source>
        <dbReference type="Proteomes" id="UP000176404"/>
    </source>
</evidence>
<sequence>MGKSITKLDDIDVYKDALNLAKSTFLLLEDKRLLKEYWLKDQVKRASLSVAVNIAEGYGRNTKRDFAQFLSISLGSVNELITFLDFISLEYKIDTFELKEKYVVISKRIHSFRSYLLRSK</sequence>
<proteinExistence type="predicted"/>
<gene>
    <name evidence="1" type="ORF">A2892_05270</name>
</gene>
<evidence type="ECO:0008006" key="3">
    <source>
        <dbReference type="Google" id="ProtNLM"/>
    </source>
</evidence>
<evidence type="ECO:0000313" key="1">
    <source>
        <dbReference type="EMBL" id="OGM59018.1"/>
    </source>
</evidence>
<dbReference type="InterPro" id="IPR012657">
    <property type="entry name" value="23S_rRNA-intervening_sequence"/>
</dbReference>